<keyword evidence="2" id="KW-1133">Transmembrane helix</keyword>
<feature type="region of interest" description="Disordered" evidence="1">
    <location>
        <begin position="451"/>
        <end position="522"/>
    </location>
</feature>
<feature type="compositionally biased region" description="Polar residues" evidence="1">
    <location>
        <begin position="501"/>
        <end position="522"/>
    </location>
</feature>
<feature type="compositionally biased region" description="Polar residues" evidence="1">
    <location>
        <begin position="473"/>
        <end position="482"/>
    </location>
</feature>
<organism evidence="3 4">
    <name type="scientific">Volvox reticuliferus</name>
    <dbReference type="NCBI Taxonomy" id="1737510"/>
    <lineage>
        <taxon>Eukaryota</taxon>
        <taxon>Viridiplantae</taxon>
        <taxon>Chlorophyta</taxon>
        <taxon>core chlorophytes</taxon>
        <taxon>Chlorophyceae</taxon>
        <taxon>CS clade</taxon>
        <taxon>Chlamydomonadales</taxon>
        <taxon>Volvocaceae</taxon>
        <taxon>Volvox</taxon>
    </lineage>
</organism>
<feature type="compositionally biased region" description="Low complexity" evidence="1">
    <location>
        <begin position="740"/>
        <end position="766"/>
    </location>
</feature>
<feature type="transmembrane region" description="Helical" evidence="2">
    <location>
        <begin position="5"/>
        <end position="21"/>
    </location>
</feature>
<gene>
    <name evidence="3" type="ORF">Vretifemale_17302</name>
</gene>
<protein>
    <submittedName>
        <fullName evidence="3">Uncharacterized protein</fullName>
    </submittedName>
</protein>
<evidence type="ECO:0000256" key="1">
    <source>
        <dbReference type="SAM" id="MobiDB-lite"/>
    </source>
</evidence>
<dbReference type="OrthoDB" id="10500322at2759"/>
<feature type="transmembrane region" description="Helical" evidence="2">
    <location>
        <begin position="27"/>
        <end position="50"/>
    </location>
</feature>
<evidence type="ECO:0000256" key="2">
    <source>
        <dbReference type="SAM" id="Phobius"/>
    </source>
</evidence>
<dbReference type="EMBL" id="BNCP01000051">
    <property type="protein sequence ID" value="GIL89510.1"/>
    <property type="molecule type" value="Genomic_DNA"/>
</dbReference>
<keyword evidence="2" id="KW-0472">Membrane</keyword>
<proteinExistence type="predicted"/>
<feature type="compositionally biased region" description="Low complexity" evidence="1">
    <location>
        <begin position="688"/>
        <end position="700"/>
    </location>
</feature>
<keyword evidence="4" id="KW-1185">Reference proteome</keyword>
<reference evidence="3" key="1">
    <citation type="journal article" date="2021" name="Proc. Natl. Acad. Sci. U.S.A.">
        <title>Three genomes in the algal genus Volvox reveal the fate of a haploid sex-determining region after a transition to homothallism.</title>
        <authorList>
            <person name="Yamamoto K."/>
            <person name="Hamaji T."/>
            <person name="Kawai-Toyooka H."/>
            <person name="Matsuzaki R."/>
            <person name="Takahashi F."/>
            <person name="Nishimura Y."/>
            <person name="Kawachi M."/>
            <person name="Noguchi H."/>
            <person name="Minakuchi Y."/>
            <person name="Umen J.G."/>
            <person name="Toyoda A."/>
            <person name="Nozaki H."/>
        </authorList>
    </citation>
    <scope>NUCLEOTIDE SEQUENCE</scope>
    <source>
        <strain evidence="3">NIES-3786</strain>
    </source>
</reference>
<keyword evidence="2" id="KW-0812">Transmembrane</keyword>
<feature type="compositionally biased region" description="Low complexity" evidence="1">
    <location>
        <begin position="229"/>
        <end position="240"/>
    </location>
</feature>
<comment type="caution">
    <text evidence="3">The sequence shown here is derived from an EMBL/GenBank/DDBJ whole genome shotgun (WGS) entry which is preliminary data.</text>
</comment>
<feature type="compositionally biased region" description="Polar residues" evidence="1">
    <location>
        <begin position="451"/>
        <end position="461"/>
    </location>
</feature>
<feature type="compositionally biased region" description="Basic and acidic residues" evidence="1">
    <location>
        <begin position="652"/>
        <end position="665"/>
    </location>
</feature>
<accession>A0A8J4D5G7</accession>
<name>A0A8J4D5G7_9CHLO</name>
<dbReference type="Proteomes" id="UP000747110">
    <property type="component" value="Unassembled WGS sequence"/>
</dbReference>
<dbReference type="AlphaFoldDB" id="A0A8J4D5G7"/>
<feature type="region of interest" description="Disordered" evidence="1">
    <location>
        <begin position="142"/>
        <end position="245"/>
    </location>
</feature>
<evidence type="ECO:0000313" key="4">
    <source>
        <dbReference type="Proteomes" id="UP000747110"/>
    </source>
</evidence>
<evidence type="ECO:0000313" key="3">
    <source>
        <dbReference type="EMBL" id="GIL89510.1"/>
    </source>
</evidence>
<feature type="region of interest" description="Disordered" evidence="1">
    <location>
        <begin position="626"/>
        <end position="770"/>
    </location>
</feature>
<sequence length="783" mass="82186">MLYRLLIALPCSIWYLWILWARRWLHFVAIAAVRGVLFQAYLLGIFLGLYERFWGRCSAPSTASRARDPASDPLRWWTNRLYASQRSPSRCVAHGSARGNSNSGALPQALLSSLHPSPLAYLQVGLEHVRILVDGELPGRRKRYQQASRHERHSLLMPRGTPRKRTPAYLSTSPFSDTLAPPASPYCSGPRSPTRRSPRPGAWSPIAVRSSPSSDRVGAISSLRAGDISSPVPSSTASASLTRGSATVNHVRRLGSSKRSSGTLLSAVGFDSDEDAAPLFPSPRSTADSAAVPLQQRYQLTPRELTASPYQAFGYSASLQTCSSSTSFTEACSQLLRCELNFNAADTVPQPHYSDDPCKGMPVIASVVLAPERPSGGPHDARPYVDPSGFGAEPAGLVMVITPSSSPRQNRGMFAANSVPAVASADVAVGASASACSVAATQSCPLAEAAQASSMGSTTPRAQEKGDLGWGSDTPSTDTATQLPHEEESGAADADAEWSFDNPTRQVNGSGKTTQLNRASSPLMTAMWPRGDWKKATGSPAHGVGEAGGYCRKDASPITPSVGPHPGGAASCYCFTLALSPDFSPTLPLPSTTLLARDNPCGNCSNAAVVSNPQCALLHSARKEEDVAEESGDGARECATSGLTASAAPKRSLVEKTPRKEDLRTPRSGRSTSIKSLPVGVPTAPATGGSRSVSCGSVSRTQKLSSAVRQPGVAETAFGPNPTTATPHSAACSTGKCGDRSTSSLLSRSRGSSMSSSSDAVATGSGKKPRYLHSTVSWNLKHG</sequence>